<organism evidence="2 3">
    <name type="scientific">candidate division MSBL1 archaeon SCGC-AAA259O05</name>
    <dbReference type="NCBI Taxonomy" id="1698271"/>
    <lineage>
        <taxon>Archaea</taxon>
        <taxon>Methanobacteriati</taxon>
        <taxon>Methanobacteriota</taxon>
        <taxon>candidate division MSBL1</taxon>
    </lineage>
</organism>
<evidence type="ECO:0000256" key="1">
    <source>
        <dbReference type="ARBA" id="ARBA00023172"/>
    </source>
</evidence>
<gene>
    <name evidence="2" type="ORF">AKJ41_01345</name>
</gene>
<dbReference type="InterPro" id="IPR011010">
    <property type="entry name" value="DNA_brk_join_enz"/>
</dbReference>
<protein>
    <recommendedName>
        <fullName evidence="4">Tyr recombinase domain-containing protein</fullName>
    </recommendedName>
</protein>
<dbReference type="Gene3D" id="1.10.443.10">
    <property type="entry name" value="Intergrase catalytic core"/>
    <property type="match status" value="1"/>
</dbReference>
<dbReference type="GO" id="GO:0015074">
    <property type="term" value="P:DNA integration"/>
    <property type="evidence" value="ECO:0007669"/>
    <property type="project" value="InterPro"/>
</dbReference>
<evidence type="ECO:0000313" key="2">
    <source>
        <dbReference type="EMBL" id="KXB01510.1"/>
    </source>
</evidence>
<comment type="caution">
    <text evidence="2">The sequence shown here is derived from an EMBL/GenBank/DDBJ whole genome shotgun (WGS) entry which is preliminary data.</text>
</comment>
<keyword evidence="1" id="KW-0233">DNA recombination</keyword>
<accession>A0A133V4Y4</accession>
<dbReference type="Proteomes" id="UP000070344">
    <property type="component" value="Unassembled WGS sequence"/>
</dbReference>
<evidence type="ECO:0000313" key="3">
    <source>
        <dbReference type="Proteomes" id="UP000070344"/>
    </source>
</evidence>
<reference evidence="2 3" key="1">
    <citation type="journal article" date="2016" name="Sci. Rep.">
        <title>Metabolic traits of an uncultured archaeal lineage -MSBL1- from brine pools of the Red Sea.</title>
        <authorList>
            <person name="Mwirichia R."/>
            <person name="Alam I."/>
            <person name="Rashid M."/>
            <person name="Vinu M."/>
            <person name="Ba-Alawi W."/>
            <person name="Anthony Kamau A."/>
            <person name="Kamanda Ngugi D."/>
            <person name="Goker M."/>
            <person name="Klenk H.P."/>
            <person name="Bajic V."/>
            <person name="Stingl U."/>
        </authorList>
    </citation>
    <scope>NUCLEOTIDE SEQUENCE [LARGE SCALE GENOMIC DNA]</scope>
    <source>
        <strain evidence="2">SCGC-AAA259O05</strain>
    </source>
</reference>
<dbReference type="AlphaFoldDB" id="A0A133V4Y4"/>
<keyword evidence="3" id="KW-1185">Reference proteome</keyword>
<evidence type="ECO:0008006" key="4">
    <source>
        <dbReference type="Google" id="ProtNLM"/>
    </source>
</evidence>
<name>A0A133V4Y4_9EURY</name>
<dbReference type="InterPro" id="IPR013762">
    <property type="entry name" value="Integrase-like_cat_sf"/>
</dbReference>
<dbReference type="EMBL" id="LHXV01000010">
    <property type="protein sequence ID" value="KXB01510.1"/>
    <property type="molecule type" value="Genomic_DNA"/>
</dbReference>
<proteinExistence type="predicted"/>
<sequence length="123" mass="14621">MISVWKTRKKSNVSHHFWFLEDAVEALKLYISEWKKREDEIEEGDPLFVKRKHNSGKRITPENIRAVMRDFNDRIGDEIDSAKRTNTDINPLSLKYLRRAFGIACDEANVKRKYKKRNKAKIK</sequence>
<dbReference type="GO" id="GO:0006310">
    <property type="term" value="P:DNA recombination"/>
    <property type="evidence" value="ECO:0007669"/>
    <property type="project" value="UniProtKB-KW"/>
</dbReference>
<dbReference type="SUPFAM" id="SSF56349">
    <property type="entry name" value="DNA breaking-rejoining enzymes"/>
    <property type="match status" value="1"/>
</dbReference>
<dbReference type="GO" id="GO:0003677">
    <property type="term" value="F:DNA binding"/>
    <property type="evidence" value="ECO:0007669"/>
    <property type="project" value="InterPro"/>
</dbReference>